<dbReference type="GO" id="GO:0005829">
    <property type="term" value="C:cytosol"/>
    <property type="evidence" value="ECO:0007669"/>
    <property type="project" value="TreeGrafter"/>
</dbReference>
<dbReference type="Pfam" id="PF14555">
    <property type="entry name" value="UBA_4"/>
    <property type="match status" value="1"/>
</dbReference>
<protein>
    <submittedName>
        <fullName evidence="5">Uncharacterized protein</fullName>
    </submittedName>
</protein>
<feature type="compositionally biased region" description="Polar residues" evidence="2">
    <location>
        <begin position="297"/>
        <end position="306"/>
    </location>
</feature>
<dbReference type="Proteomes" id="UP001151287">
    <property type="component" value="Unassembled WGS sequence"/>
</dbReference>
<feature type="compositionally biased region" description="Low complexity" evidence="2">
    <location>
        <begin position="315"/>
        <end position="324"/>
    </location>
</feature>
<dbReference type="SMART" id="SM00553">
    <property type="entry name" value="SEP"/>
    <property type="match status" value="1"/>
</dbReference>
<feature type="compositionally biased region" description="Acidic residues" evidence="2">
    <location>
        <begin position="153"/>
        <end position="165"/>
    </location>
</feature>
<dbReference type="GO" id="GO:0051117">
    <property type="term" value="F:ATPase binding"/>
    <property type="evidence" value="ECO:0007669"/>
    <property type="project" value="UniProtKB-ARBA"/>
</dbReference>
<dbReference type="Gene3D" id="3.10.20.90">
    <property type="entry name" value="Phosphatidylinositol 3-kinase Catalytic Subunit, Chain A, domain 1"/>
    <property type="match status" value="1"/>
</dbReference>
<dbReference type="InterPro" id="IPR001012">
    <property type="entry name" value="UBX_dom"/>
</dbReference>
<name>A0A9Q0D0W9_9POAL</name>
<feature type="compositionally biased region" description="Basic residues" evidence="2">
    <location>
        <begin position="125"/>
        <end position="136"/>
    </location>
</feature>
<feature type="domain" description="SEP" evidence="4">
    <location>
        <begin position="234"/>
        <end position="298"/>
    </location>
</feature>
<feature type="region of interest" description="Disordered" evidence="2">
    <location>
        <begin position="57"/>
        <end position="233"/>
    </location>
</feature>
<dbReference type="CDD" id="cd01770">
    <property type="entry name" value="UBX_UBXN2"/>
    <property type="match status" value="1"/>
</dbReference>
<dbReference type="FunFam" id="3.10.20.90:FF:000179">
    <property type="entry name" value="Plant UBX domain-containing protein 4"/>
    <property type="match status" value="1"/>
</dbReference>
<organism evidence="5 6">
    <name type="scientific">Rhynchospora breviuscula</name>
    <dbReference type="NCBI Taxonomy" id="2022672"/>
    <lineage>
        <taxon>Eukaryota</taxon>
        <taxon>Viridiplantae</taxon>
        <taxon>Streptophyta</taxon>
        <taxon>Embryophyta</taxon>
        <taxon>Tracheophyta</taxon>
        <taxon>Spermatophyta</taxon>
        <taxon>Magnoliopsida</taxon>
        <taxon>Liliopsida</taxon>
        <taxon>Poales</taxon>
        <taxon>Cyperaceae</taxon>
        <taxon>Cyperoideae</taxon>
        <taxon>Rhynchosporeae</taxon>
        <taxon>Rhynchospora</taxon>
    </lineage>
</organism>
<evidence type="ECO:0000313" key="6">
    <source>
        <dbReference type="Proteomes" id="UP001151287"/>
    </source>
</evidence>
<evidence type="ECO:0000313" key="5">
    <source>
        <dbReference type="EMBL" id="KAJ1703490.1"/>
    </source>
</evidence>
<dbReference type="OrthoDB" id="25887at2759"/>
<feature type="compositionally biased region" description="Basic and acidic residues" evidence="2">
    <location>
        <begin position="1"/>
        <end position="10"/>
    </location>
</feature>
<accession>A0A9Q0D0W9</accession>
<dbReference type="FunFam" id="1.10.8.10:FF:000020">
    <property type="entry name" value="NSFL1 (p97) cofactor (p47)"/>
    <property type="match status" value="1"/>
</dbReference>
<dbReference type="Pfam" id="PF00789">
    <property type="entry name" value="UBX"/>
    <property type="match status" value="1"/>
</dbReference>
<dbReference type="InterPro" id="IPR036241">
    <property type="entry name" value="NSFL1C_SEP_dom_sf"/>
</dbReference>
<dbReference type="InterPro" id="IPR012989">
    <property type="entry name" value="SEP_domain"/>
</dbReference>
<dbReference type="FunFam" id="3.30.420.210:FF:000005">
    <property type="entry name" value="Plant UBX domain-containing protein 4"/>
    <property type="match status" value="1"/>
</dbReference>
<feature type="compositionally biased region" description="Basic and acidic residues" evidence="2">
    <location>
        <begin position="179"/>
        <end position="189"/>
    </location>
</feature>
<reference evidence="5" key="1">
    <citation type="journal article" date="2022" name="Cell">
        <title>Repeat-based holocentromeres influence genome architecture and karyotype evolution.</title>
        <authorList>
            <person name="Hofstatter P.G."/>
            <person name="Thangavel G."/>
            <person name="Lux T."/>
            <person name="Neumann P."/>
            <person name="Vondrak T."/>
            <person name="Novak P."/>
            <person name="Zhang M."/>
            <person name="Costa L."/>
            <person name="Castellani M."/>
            <person name="Scott A."/>
            <person name="Toegelov H."/>
            <person name="Fuchs J."/>
            <person name="Mata-Sucre Y."/>
            <person name="Dias Y."/>
            <person name="Vanzela A.L.L."/>
            <person name="Huettel B."/>
            <person name="Almeida C.C.S."/>
            <person name="Simkova H."/>
            <person name="Souza G."/>
            <person name="Pedrosa-Harand A."/>
            <person name="Macas J."/>
            <person name="Mayer K.F.X."/>
            <person name="Houben A."/>
            <person name="Marques A."/>
        </authorList>
    </citation>
    <scope>NUCLEOTIDE SEQUENCE</scope>
    <source>
        <strain evidence="5">RhyBre1mFocal</strain>
    </source>
</reference>
<dbReference type="GO" id="GO:0043161">
    <property type="term" value="P:proteasome-mediated ubiquitin-dependent protein catabolic process"/>
    <property type="evidence" value="ECO:0007669"/>
    <property type="project" value="TreeGrafter"/>
</dbReference>
<keyword evidence="1" id="KW-0833">Ubl conjugation pathway</keyword>
<dbReference type="EMBL" id="JAMQYH010000001">
    <property type="protein sequence ID" value="KAJ1703490.1"/>
    <property type="molecule type" value="Genomic_DNA"/>
</dbReference>
<dbReference type="AlphaFoldDB" id="A0A9Q0D0W9"/>
<dbReference type="InterPro" id="IPR029071">
    <property type="entry name" value="Ubiquitin-like_domsf"/>
</dbReference>
<feature type="region of interest" description="Disordered" evidence="2">
    <location>
        <begin position="1"/>
        <end position="22"/>
    </location>
</feature>
<dbReference type="GO" id="GO:0007030">
    <property type="term" value="P:Golgi organization"/>
    <property type="evidence" value="ECO:0007669"/>
    <property type="project" value="TreeGrafter"/>
</dbReference>
<dbReference type="GO" id="GO:0031468">
    <property type="term" value="P:nuclear membrane reassembly"/>
    <property type="evidence" value="ECO:0007669"/>
    <property type="project" value="TreeGrafter"/>
</dbReference>
<gene>
    <name evidence="5" type="ORF">LUZ63_003269</name>
</gene>
<evidence type="ECO:0000259" key="4">
    <source>
        <dbReference type="PROSITE" id="PS51399"/>
    </source>
</evidence>
<feature type="compositionally biased region" description="Pro residues" evidence="2">
    <location>
        <begin position="338"/>
        <end position="352"/>
    </location>
</feature>
<feature type="region of interest" description="Disordered" evidence="2">
    <location>
        <begin position="297"/>
        <end position="354"/>
    </location>
</feature>
<evidence type="ECO:0000256" key="2">
    <source>
        <dbReference type="SAM" id="MobiDB-lite"/>
    </source>
</evidence>
<sequence>MSGGDRKGEEVMDGAGQSGRGAAELESLVDSFCGVTSASREEAMFFLESHGWQLDPAIESFYEDQPLEVEEENAEEEEDEGEGEEREGEEADSDDEDYVPSENEDVGNAAVARSSVAVRVSGSGSRRKEKAGKSGRRSAFTTFSDLKRKAESDSDSDTDSDEDQDYYAGGEKSGMLVRDSSRKRSRNDAEAIFEQARKFARPGPSNSKSKSFTGKGRVLSSEEAPSPGAQQTQSISYNIYFWRNGFTVNNGPLRGFDDPENAAFLESIKKSECPKELKPSDASSEVHVNLVHKQINYPTQTPQPSYKKSMRKGTFRGTGRTLGTDPLPVSDTTADVPVPAPTPPSNQKPSPIPGFQVDESLPTTSLQIRLADGTRLVARFNTNNTIRDLRAFIDASRPNGTGTGTARSYRLQMVGFPPKLLDDGNKTIEEEGVANSVVIQKI</sequence>
<dbReference type="SUPFAM" id="SSF54236">
    <property type="entry name" value="Ubiquitin-like"/>
    <property type="match status" value="1"/>
</dbReference>
<keyword evidence="6" id="KW-1185">Reference proteome</keyword>
<dbReference type="PROSITE" id="PS50033">
    <property type="entry name" value="UBX"/>
    <property type="match status" value="1"/>
</dbReference>
<dbReference type="SMART" id="SM00166">
    <property type="entry name" value="UBX"/>
    <property type="match status" value="1"/>
</dbReference>
<dbReference type="SUPFAM" id="SSF102848">
    <property type="entry name" value="NSFL1 (p97 ATPase) cofactor p47, SEP domain"/>
    <property type="match status" value="1"/>
</dbReference>
<dbReference type="InterPro" id="IPR009060">
    <property type="entry name" value="UBA-like_sf"/>
</dbReference>
<dbReference type="Gene3D" id="1.10.8.10">
    <property type="entry name" value="DNA helicase RuvA subunit, C-terminal domain"/>
    <property type="match status" value="1"/>
</dbReference>
<dbReference type="Gene3D" id="3.30.420.210">
    <property type="entry name" value="SEP domain"/>
    <property type="match status" value="1"/>
</dbReference>
<feature type="domain" description="UBX" evidence="3">
    <location>
        <begin position="359"/>
        <end position="441"/>
    </location>
</feature>
<dbReference type="CDD" id="cd14348">
    <property type="entry name" value="UBA_p47"/>
    <property type="match status" value="1"/>
</dbReference>
<dbReference type="PANTHER" id="PTHR23333">
    <property type="entry name" value="UBX DOMAIN CONTAINING PROTEIN"/>
    <property type="match status" value="1"/>
</dbReference>
<evidence type="ECO:0000259" key="3">
    <source>
        <dbReference type="PROSITE" id="PS50033"/>
    </source>
</evidence>
<dbReference type="PROSITE" id="PS51399">
    <property type="entry name" value="SEP"/>
    <property type="match status" value="1"/>
</dbReference>
<evidence type="ECO:0000256" key="1">
    <source>
        <dbReference type="ARBA" id="ARBA00022786"/>
    </source>
</evidence>
<dbReference type="Pfam" id="PF08059">
    <property type="entry name" value="SEP"/>
    <property type="match status" value="1"/>
</dbReference>
<dbReference type="PANTHER" id="PTHR23333:SF25">
    <property type="entry name" value="OS06G0634600 PROTEIN"/>
    <property type="match status" value="1"/>
</dbReference>
<comment type="caution">
    <text evidence="5">The sequence shown here is derived from an EMBL/GenBank/DDBJ whole genome shotgun (WGS) entry which is preliminary data.</text>
</comment>
<feature type="compositionally biased region" description="Low complexity" evidence="2">
    <location>
        <begin position="109"/>
        <end position="124"/>
    </location>
</feature>
<dbReference type="SUPFAM" id="SSF46934">
    <property type="entry name" value="UBA-like"/>
    <property type="match status" value="1"/>
</dbReference>
<dbReference type="GO" id="GO:0043130">
    <property type="term" value="F:ubiquitin binding"/>
    <property type="evidence" value="ECO:0007669"/>
    <property type="project" value="TreeGrafter"/>
</dbReference>
<proteinExistence type="predicted"/>
<dbReference type="GO" id="GO:0061025">
    <property type="term" value="P:membrane fusion"/>
    <property type="evidence" value="ECO:0007669"/>
    <property type="project" value="TreeGrafter"/>
</dbReference>
<dbReference type="GO" id="GO:0000045">
    <property type="term" value="P:autophagosome assembly"/>
    <property type="evidence" value="ECO:0007669"/>
    <property type="project" value="TreeGrafter"/>
</dbReference>
<feature type="compositionally biased region" description="Acidic residues" evidence="2">
    <location>
        <begin position="61"/>
        <end position="105"/>
    </location>
</feature>
<dbReference type="GO" id="GO:0005634">
    <property type="term" value="C:nucleus"/>
    <property type="evidence" value="ECO:0007669"/>
    <property type="project" value="TreeGrafter"/>
</dbReference>